<dbReference type="AlphaFoldDB" id="A0AAD5QC21"/>
<organism evidence="1 2">
    <name type="scientific">Parelaphostrongylus tenuis</name>
    <name type="common">Meningeal worm</name>
    <dbReference type="NCBI Taxonomy" id="148309"/>
    <lineage>
        <taxon>Eukaryota</taxon>
        <taxon>Metazoa</taxon>
        <taxon>Ecdysozoa</taxon>
        <taxon>Nematoda</taxon>
        <taxon>Chromadorea</taxon>
        <taxon>Rhabditida</taxon>
        <taxon>Rhabditina</taxon>
        <taxon>Rhabditomorpha</taxon>
        <taxon>Strongyloidea</taxon>
        <taxon>Metastrongylidae</taxon>
        <taxon>Parelaphostrongylus</taxon>
    </lineage>
</organism>
<protein>
    <submittedName>
        <fullName evidence="1">Uncharacterized protein</fullName>
    </submittedName>
</protein>
<reference evidence="1" key="1">
    <citation type="submission" date="2021-06" db="EMBL/GenBank/DDBJ databases">
        <title>Parelaphostrongylus tenuis whole genome reference sequence.</title>
        <authorList>
            <person name="Garwood T.J."/>
            <person name="Larsen P.A."/>
            <person name="Fountain-Jones N.M."/>
            <person name="Garbe J.R."/>
            <person name="Macchietto M.G."/>
            <person name="Kania S.A."/>
            <person name="Gerhold R.W."/>
            <person name="Richards J.E."/>
            <person name="Wolf T.M."/>
        </authorList>
    </citation>
    <scope>NUCLEOTIDE SEQUENCE</scope>
    <source>
        <strain evidence="1">MNPRO001-30</strain>
        <tissue evidence="1">Meninges</tissue>
    </source>
</reference>
<keyword evidence="2" id="KW-1185">Reference proteome</keyword>
<dbReference type="EMBL" id="JAHQIW010000109">
    <property type="protein sequence ID" value="KAJ1346077.1"/>
    <property type="molecule type" value="Genomic_DNA"/>
</dbReference>
<sequence length="73" mass="8531">MQVSELRPRLLQCQKPLHETVISVLDTAIFSRSTCETEAKFKRIQVNEKKELRINCMKTQFIKIDIALVNKLN</sequence>
<accession>A0AAD5QC21</accession>
<name>A0AAD5QC21_PARTN</name>
<proteinExistence type="predicted"/>
<comment type="caution">
    <text evidence="1">The sequence shown here is derived from an EMBL/GenBank/DDBJ whole genome shotgun (WGS) entry which is preliminary data.</text>
</comment>
<evidence type="ECO:0000313" key="2">
    <source>
        <dbReference type="Proteomes" id="UP001196413"/>
    </source>
</evidence>
<gene>
    <name evidence="1" type="ORF">KIN20_000765</name>
</gene>
<dbReference type="Proteomes" id="UP001196413">
    <property type="component" value="Unassembled WGS sequence"/>
</dbReference>
<evidence type="ECO:0000313" key="1">
    <source>
        <dbReference type="EMBL" id="KAJ1346077.1"/>
    </source>
</evidence>